<dbReference type="STRING" id="554083.BKD30_02260"/>
<dbReference type="AlphaFoldDB" id="A0A1R1LKV4"/>
<dbReference type="CDD" id="cd22231">
    <property type="entry name" value="RHH_NikR_HicB-like"/>
    <property type="match status" value="1"/>
</dbReference>
<gene>
    <name evidence="2" type="ORF">BKD30_02260</name>
</gene>
<name>A0A1R1LKV4_9MICC</name>
<dbReference type="OrthoDB" id="3692970at2"/>
<protein>
    <submittedName>
        <fullName evidence="2">Antitoxin</fullName>
    </submittedName>
</protein>
<keyword evidence="3" id="KW-1185">Reference proteome</keyword>
<evidence type="ECO:0000259" key="1">
    <source>
        <dbReference type="Pfam" id="PF01402"/>
    </source>
</evidence>
<dbReference type="InterPro" id="IPR002145">
    <property type="entry name" value="CopG"/>
</dbReference>
<feature type="domain" description="Ribbon-helix-helix protein CopG" evidence="1">
    <location>
        <begin position="2"/>
        <end position="41"/>
    </location>
</feature>
<dbReference type="Pfam" id="PF01402">
    <property type="entry name" value="RHH_1"/>
    <property type="match status" value="1"/>
</dbReference>
<dbReference type="Gene3D" id="1.10.1220.10">
    <property type="entry name" value="Met repressor-like"/>
    <property type="match status" value="1"/>
</dbReference>
<dbReference type="RefSeq" id="WP_076701430.1">
    <property type="nucleotide sequence ID" value="NZ_MRDE01000010.1"/>
</dbReference>
<dbReference type="InterPro" id="IPR013321">
    <property type="entry name" value="Arc_rbn_hlx_hlx"/>
</dbReference>
<dbReference type="InterPro" id="IPR010985">
    <property type="entry name" value="Ribbon_hlx_hlx"/>
</dbReference>
<dbReference type="Proteomes" id="UP000187085">
    <property type="component" value="Unassembled WGS sequence"/>
</dbReference>
<dbReference type="SUPFAM" id="SSF47598">
    <property type="entry name" value="Ribbon-helix-helix"/>
    <property type="match status" value="1"/>
</dbReference>
<sequence length="76" mass="8190">MKISISLPEKDVAVLDRFAAEHGLSSRSAAVQQAVRTLTERGLEQEYAIAWDEWEAGGEEAVWDLTSGDGVAGASR</sequence>
<proteinExistence type="predicted"/>
<comment type="caution">
    <text evidence="2">The sequence shown here is derived from an EMBL/GenBank/DDBJ whole genome shotgun (WGS) entry which is preliminary data.</text>
</comment>
<organism evidence="2 3">
    <name type="scientific">Tersicoccus phoenicis</name>
    <dbReference type="NCBI Taxonomy" id="554083"/>
    <lineage>
        <taxon>Bacteria</taxon>
        <taxon>Bacillati</taxon>
        <taxon>Actinomycetota</taxon>
        <taxon>Actinomycetes</taxon>
        <taxon>Micrococcales</taxon>
        <taxon>Micrococcaceae</taxon>
        <taxon>Tersicoccus</taxon>
    </lineage>
</organism>
<accession>A0A1R1LKV4</accession>
<evidence type="ECO:0000313" key="3">
    <source>
        <dbReference type="Proteomes" id="UP000187085"/>
    </source>
</evidence>
<dbReference type="GO" id="GO:0006355">
    <property type="term" value="P:regulation of DNA-templated transcription"/>
    <property type="evidence" value="ECO:0007669"/>
    <property type="project" value="InterPro"/>
</dbReference>
<reference evidence="2 3" key="1">
    <citation type="submission" date="2016-12" db="EMBL/GenBank/DDBJ databases">
        <title>Draft genome of Tersicoccus phoenicis 1P05MA.</title>
        <authorList>
            <person name="Nakajima Y."/>
            <person name="Yoshizawa S."/>
            <person name="Nakamura K."/>
            <person name="Ogura Y."/>
            <person name="Hayashi T."/>
            <person name="Kogure K."/>
        </authorList>
    </citation>
    <scope>NUCLEOTIDE SEQUENCE [LARGE SCALE GENOMIC DNA]</scope>
    <source>
        <strain evidence="2 3">1p05MA</strain>
    </source>
</reference>
<evidence type="ECO:0000313" key="2">
    <source>
        <dbReference type="EMBL" id="OMH28177.1"/>
    </source>
</evidence>
<dbReference type="EMBL" id="MRDE01000010">
    <property type="protein sequence ID" value="OMH28177.1"/>
    <property type="molecule type" value="Genomic_DNA"/>
</dbReference>